<dbReference type="Proteomes" id="UP000299102">
    <property type="component" value="Unassembled WGS sequence"/>
</dbReference>
<comment type="caution">
    <text evidence="1">The sequence shown here is derived from an EMBL/GenBank/DDBJ whole genome shotgun (WGS) entry which is preliminary data.</text>
</comment>
<dbReference type="AlphaFoldDB" id="A0A4C1W8K8"/>
<organism evidence="1 2">
    <name type="scientific">Eumeta variegata</name>
    <name type="common">Bagworm moth</name>
    <name type="synonym">Eumeta japonica</name>
    <dbReference type="NCBI Taxonomy" id="151549"/>
    <lineage>
        <taxon>Eukaryota</taxon>
        <taxon>Metazoa</taxon>
        <taxon>Ecdysozoa</taxon>
        <taxon>Arthropoda</taxon>
        <taxon>Hexapoda</taxon>
        <taxon>Insecta</taxon>
        <taxon>Pterygota</taxon>
        <taxon>Neoptera</taxon>
        <taxon>Endopterygota</taxon>
        <taxon>Lepidoptera</taxon>
        <taxon>Glossata</taxon>
        <taxon>Ditrysia</taxon>
        <taxon>Tineoidea</taxon>
        <taxon>Psychidae</taxon>
        <taxon>Oiketicinae</taxon>
        <taxon>Eumeta</taxon>
    </lineage>
</organism>
<sequence length="88" mass="9805">MANNRAAKSGFAAEAQRKLSMDIEFVSSSFMWEDLRLNSYIVPAYESGSGTIPDFDPDLAPNLALKIRLGSRFFIPIPLTVIIRTKPE</sequence>
<name>A0A4C1W8K8_EUMVA</name>
<accession>A0A4C1W8K8</accession>
<proteinExistence type="predicted"/>
<gene>
    <name evidence="1" type="ORF">EVAR_28054_1</name>
</gene>
<evidence type="ECO:0000313" key="1">
    <source>
        <dbReference type="EMBL" id="GBP46475.1"/>
    </source>
</evidence>
<dbReference type="EMBL" id="BGZK01000484">
    <property type="protein sequence ID" value="GBP46475.1"/>
    <property type="molecule type" value="Genomic_DNA"/>
</dbReference>
<protein>
    <submittedName>
        <fullName evidence="1">Uncharacterized protein</fullName>
    </submittedName>
</protein>
<dbReference type="OrthoDB" id="6159398at2759"/>
<evidence type="ECO:0000313" key="2">
    <source>
        <dbReference type="Proteomes" id="UP000299102"/>
    </source>
</evidence>
<reference evidence="1 2" key="1">
    <citation type="journal article" date="2019" name="Commun. Biol.">
        <title>The bagworm genome reveals a unique fibroin gene that provides high tensile strength.</title>
        <authorList>
            <person name="Kono N."/>
            <person name="Nakamura H."/>
            <person name="Ohtoshi R."/>
            <person name="Tomita M."/>
            <person name="Numata K."/>
            <person name="Arakawa K."/>
        </authorList>
    </citation>
    <scope>NUCLEOTIDE SEQUENCE [LARGE SCALE GENOMIC DNA]</scope>
</reference>
<keyword evidence="2" id="KW-1185">Reference proteome</keyword>